<keyword evidence="3" id="KW-1185">Reference proteome</keyword>
<feature type="region of interest" description="Disordered" evidence="1">
    <location>
        <begin position="25"/>
        <end position="63"/>
    </location>
</feature>
<reference evidence="2" key="1">
    <citation type="submission" date="2009-09" db="EMBL/GenBank/DDBJ databases">
        <authorList>
            <person name="Weinstock G."/>
            <person name="Sodergren E."/>
            <person name="Clifton S."/>
            <person name="Fulton L."/>
            <person name="Fulton B."/>
            <person name="Courtney L."/>
            <person name="Fronick C."/>
            <person name="Harrison M."/>
            <person name="Strong C."/>
            <person name="Farmer C."/>
            <person name="Delahaunty K."/>
            <person name="Markovic C."/>
            <person name="Hall O."/>
            <person name="Minx P."/>
            <person name="Tomlinson C."/>
            <person name="Mitreva M."/>
            <person name="Nelson J."/>
            <person name="Hou S."/>
            <person name="Wollam A."/>
            <person name="Pepin K.H."/>
            <person name="Johnson M."/>
            <person name="Bhonagiri V."/>
            <person name="Nash W.E."/>
            <person name="Warren W."/>
            <person name="Chinwalla A."/>
            <person name="Mardis E.R."/>
            <person name="Wilson R.K."/>
        </authorList>
    </citation>
    <scope>NUCLEOTIDE SEQUENCE [LARGE SCALE GENOMIC DNA]</scope>
    <source>
        <strain evidence="2">ATCC 51259</strain>
    </source>
</reference>
<evidence type="ECO:0000313" key="3">
    <source>
        <dbReference type="Proteomes" id="UP000003460"/>
    </source>
</evidence>
<organism evidence="2 3">
    <name type="scientific">Alloprevotella tannerae ATCC 51259</name>
    <dbReference type="NCBI Taxonomy" id="626522"/>
    <lineage>
        <taxon>Bacteria</taxon>
        <taxon>Pseudomonadati</taxon>
        <taxon>Bacteroidota</taxon>
        <taxon>Bacteroidia</taxon>
        <taxon>Bacteroidales</taxon>
        <taxon>Prevotellaceae</taxon>
        <taxon>Alloprevotella</taxon>
    </lineage>
</organism>
<accession>C9LF42</accession>
<dbReference type="HOGENOM" id="CLU_2882210_0_0_10"/>
<evidence type="ECO:0000313" key="2">
    <source>
        <dbReference type="EMBL" id="EEX72361.1"/>
    </source>
</evidence>
<evidence type="ECO:0000256" key="1">
    <source>
        <dbReference type="SAM" id="MobiDB-lite"/>
    </source>
</evidence>
<feature type="compositionally biased region" description="Polar residues" evidence="1">
    <location>
        <begin position="25"/>
        <end position="34"/>
    </location>
</feature>
<dbReference type="Proteomes" id="UP000003460">
    <property type="component" value="Unassembled WGS sequence"/>
</dbReference>
<comment type="caution">
    <text evidence="2">The sequence shown here is derived from an EMBL/GenBank/DDBJ whole genome shotgun (WGS) entry which is preliminary data.</text>
</comment>
<name>C9LF42_9BACT</name>
<sequence>MIMSNGSLRTRPLVESDRKQRFTELCNQKANQSAKRGGELKSATDKRRTKKEAFLQCIRDRDK</sequence>
<proteinExistence type="predicted"/>
<protein>
    <submittedName>
        <fullName evidence="2">Uncharacterized protein</fullName>
    </submittedName>
</protein>
<dbReference type="EMBL" id="ACIJ02000016">
    <property type="protein sequence ID" value="EEX72361.1"/>
    <property type="molecule type" value="Genomic_DNA"/>
</dbReference>
<feature type="compositionally biased region" description="Basic and acidic residues" evidence="1">
    <location>
        <begin position="36"/>
        <end position="46"/>
    </location>
</feature>
<gene>
    <name evidence="2" type="ORF">GCWU000325_00824</name>
</gene>
<dbReference type="AlphaFoldDB" id="C9LF42"/>